<accession>A0AAP0R686</accession>
<organism evidence="3 4">
    <name type="scientific">Liquidambar formosana</name>
    <name type="common">Formosan gum</name>
    <dbReference type="NCBI Taxonomy" id="63359"/>
    <lineage>
        <taxon>Eukaryota</taxon>
        <taxon>Viridiplantae</taxon>
        <taxon>Streptophyta</taxon>
        <taxon>Embryophyta</taxon>
        <taxon>Tracheophyta</taxon>
        <taxon>Spermatophyta</taxon>
        <taxon>Magnoliopsida</taxon>
        <taxon>eudicotyledons</taxon>
        <taxon>Gunneridae</taxon>
        <taxon>Pentapetalae</taxon>
        <taxon>Saxifragales</taxon>
        <taxon>Altingiaceae</taxon>
        <taxon>Liquidambar</taxon>
    </lineage>
</organism>
<evidence type="ECO:0008006" key="5">
    <source>
        <dbReference type="Google" id="ProtNLM"/>
    </source>
</evidence>
<dbReference type="InterPro" id="IPR015915">
    <property type="entry name" value="Kelch-typ_b-propeller"/>
</dbReference>
<dbReference type="Proteomes" id="UP001415857">
    <property type="component" value="Unassembled WGS sequence"/>
</dbReference>
<dbReference type="PANTHER" id="PTHR46344">
    <property type="entry name" value="OS02G0202900 PROTEIN"/>
    <property type="match status" value="1"/>
</dbReference>
<name>A0AAP0R686_LIQFO</name>
<sequence length="226" mass="25659">MGYHRCSTYSNSSNAASSTPWAEVLDPFMHKWNPLPSHPQLSKGVHSLVVLDGGKKILVYPSQSSSLFSYDVEDKSWDLIDETFGSSFGEFQTPCVVVDDILYCLSTEVRAYDLAKREWFKKPVKGLKGRDVPSRWYNRDESAAFLVHVGNGRLCLVCSESSISENAIMIVRCTRFRIRKDSDGEEESRLYAIIESLRVYTMDNCNSLTDCLALQEAWFNSLLKEL</sequence>
<evidence type="ECO:0000313" key="3">
    <source>
        <dbReference type="EMBL" id="KAK9271557.1"/>
    </source>
</evidence>
<dbReference type="SUPFAM" id="SSF117281">
    <property type="entry name" value="Kelch motif"/>
    <property type="match status" value="1"/>
</dbReference>
<keyword evidence="2" id="KW-0677">Repeat</keyword>
<dbReference type="Gene3D" id="2.120.10.80">
    <property type="entry name" value="Kelch-type beta propeller"/>
    <property type="match status" value="1"/>
</dbReference>
<comment type="caution">
    <text evidence="3">The sequence shown here is derived from an EMBL/GenBank/DDBJ whole genome shotgun (WGS) entry which is preliminary data.</text>
</comment>
<proteinExistence type="predicted"/>
<evidence type="ECO:0000256" key="2">
    <source>
        <dbReference type="ARBA" id="ARBA00022737"/>
    </source>
</evidence>
<dbReference type="EMBL" id="JBBPBK010000013">
    <property type="protein sequence ID" value="KAK9271557.1"/>
    <property type="molecule type" value="Genomic_DNA"/>
</dbReference>
<dbReference type="AlphaFoldDB" id="A0AAP0R686"/>
<evidence type="ECO:0000256" key="1">
    <source>
        <dbReference type="ARBA" id="ARBA00022441"/>
    </source>
</evidence>
<evidence type="ECO:0000313" key="4">
    <source>
        <dbReference type="Proteomes" id="UP001415857"/>
    </source>
</evidence>
<protein>
    <recommendedName>
        <fullName evidence="5">F-box/kelch-repeat protein</fullName>
    </recommendedName>
</protein>
<reference evidence="3 4" key="1">
    <citation type="journal article" date="2024" name="Plant J.">
        <title>Genome sequences and population genomics reveal climatic adaptation and genomic divergence between two closely related sweetgum species.</title>
        <authorList>
            <person name="Xu W.Q."/>
            <person name="Ren C.Q."/>
            <person name="Zhang X.Y."/>
            <person name="Comes H.P."/>
            <person name="Liu X.H."/>
            <person name="Li Y.G."/>
            <person name="Kettle C.J."/>
            <person name="Jalonen R."/>
            <person name="Gaisberger H."/>
            <person name="Ma Y.Z."/>
            <person name="Qiu Y.X."/>
        </authorList>
    </citation>
    <scope>NUCLEOTIDE SEQUENCE [LARGE SCALE GENOMIC DNA]</scope>
    <source>
        <strain evidence="3">Hangzhou</strain>
    </source>
</reference>
<keyword evidence="1" id="KW-0880">Kelch repeat</keyword>
<gene>
    <name evidence="3" type="ORF">L1049_001917</name>
</gene>
<keyword evidence="4" id="KW-1185">Reference proteome</keyword>
<dbReference type="PANTHER" id="PTHR46344:SF27">
    <property type="entry name" value="KELCH REPEAT SUPERFAMILY PROTEIN"/>
    <property type="match status" value="1"/>
</dbReference>